<dbReference type="AlphaFoldDB" id="A0A0C3EJB5"/>
<dbReference type="InParanoid" id="A0A0C3EJB5"/>
<reference evidence="2 3" key="1">
    <citation type="submission" date="2014-04" db="EMBL/GenBank/DDBJ databases">
        <authorList>
            <consortium name="DOE Joint Genome Institute"/>
            <person name="Kuo A."/>
            <person name="Tarkka M."/>
            <person name="Buscot F."/>
            <person name="Kohler A."/>
            <person name="Nagy L.G."/>
            <person name="Floudas D."/>
            <person name="Copeland A."/>
            <person name="Barry K.W."/>
            <person name="Cichocki N."/>
            <person name="Veneault-Fourrey C."/>
            <person name="LaButti K."/>
            <person name="Lindquist E.A."/>
            <person name="Lipzen A."/>
            <person name="Lundell T."/>
            <person name="Morin E."/>
            <person name="Murat C."/>
            <person name="Sun H."/>
            <person name="Tunlid A."/>
            <person name="Henrissat B."/>
            <person name="Grigoriev I.V."/>
            <person name="Hibbett D.S."/>
            <person name="Martin F."/>
            <person name="Nordberg H.P."/>
            <person name="Cantor M.N."/>
            <person name="Hua S.X."/>
        </authorList>
    </citation>
    <scope>NUCLEOTIDE SEQUENCE [LARGE SCALE GENOMIC DNA]</scope>
    <source>
        <strain evidence="2 3">F 1598</strain>
    </source>
</reference>
<dbReference type="EMBL" id="KN833111">
    <property type="protein sequence ID" value="KIM72705.1"/>
    <property type="molecule type" value="Genomic_DNA"/>
</dbReference>
<protein>
    <recommendedName>
        <fullName evidence="1">XPG-I domain-containing protein</fullName>
    </recommendedName>
</protein>
<dbReference type="Gene3D" id="3.40.50.1010">
    <property type="entry name" value="5'-nuclease"/>
    <property type="match status" value="1"/>
</dbReference>
<evidence type="ECO:0000313" key="3">
    <source>
        <dbReference type="Proteomes" id="UP000054166"/>
    </source>
</evidence>
<dbReference type="Proteomes" id="UP000054166">
    <property type="component" value="Unassembled WGS sequence"/>
</dbReference>
<keyword evidence="3" id="KW-1185">Reference proteome</keyword>
<gene>
    <name evidence="2" type="ORF">PILCRDRAFT_81659</name>
</gene>
<dbReference type="InterPro" id="IPR029060">
    <property type="entry name" value="PIN-like_dom_sf"/>
</dbReference>
<name>A0A0C3EJB5_PILCF</name>
<dbReference type="HOGENOM" id="CLU_2533703_0_0_1"/>
<evidence type="ECO:0000259" key="1">
    <source>
        <dbReference type="Pfam" id="PF00867"/>
    </source>
</evidence>
<accession>A0A0C3EJB5</accession>
<reference evidence="3" key="2">
    <citation type="submission" date="2015-01" db="EMBL/GenBank/DDBJ databases">
        <title>Evolutionary Origins and Diversification of the Mycorrhizal Mutualists.</title>
        <authorList>
            <consortium name="DOE Joint Genome Institute"/>
            <consortium name="Mycorrhizal Genomics Consortium"/>
            <person name="Kohler A."/>
            <person name="Kuo A."/>
            <person name="Nagy L.G."/>
            <person name="Floudas D."/>
            <person name="Copeland A."/>
            <person name="Barry K.W."/>
            <person name="Cichocki N."/>
            <person name="Veneault-Fourrey C."/>
            <person name="LaButti K."/>
            <person name="Lindquist E.A."/>
            <person name="Lipzen A."/>
            <person name="Lundell T."/>
            <person name="Morin E."/>
            <person name="Murat C."/>
            <person name="Riley R."/>
            <person name="Ohm R."/>
            <person name="Sun H."/>
            <person name="Tunlid A."/>
            <person name="Henrissat B."/>
            <person name="Grigoriev I.V."/>
            <person name="Hibbett D.S."/>
            <person name="Martin F."/>
        </authorList>
    </citation>
    <scope>NUCLEOTIDE SEQUENCE [LARGE SCALE GENOMIC DNA]</scope>
    <source>
        <strain evidence="3">F 1598</strain>
    </source>
</reference>
<dbReference type="SUPFAM" id="SSF88723">
    <property type="entry name" value="PIN domain-like"/>
    <property type="match status" value="1"/>
</dbReference>
<proteinExistence type="predicted"/>
<feature type="non-terminal residue" evidence="2">
    <location>
        <position position="1"/>
    </location>
</feature>
<dbReference type="Pfam" id="PF00867">
    <property type="entry name" value="XPG_I"/>
    <property type="match status" value="1"/>
</dbReference>
<feature type="domain" description="XPG-I" evidence="1">
    <location>
        <begin position="1"/>
        <end position="72"/>
    </location>
</feature>
<dbReference type="GO" id="GO:0004518">
    <property type="term" value="F:nuclease activity"/>
    <property type="evidence" value="ECO:0007669"/>
    <property type="project" value="InterPro"/>
</dbReference>
<sequence>AEVELARMLRANIIDLVFTEDLDTMVFGAWSEHRSEDSSHQSDIILYHTEDIESNPDLGFNTADLIFIALMSSGGYSVCQIHPI</sequence>
<evidence type="ECO:0000313" key="2">
    <source>
        <dbReference type="EMBL" id="KIM72705.1"/>
    </source>
</evidence>
<dbReference type="InterPro" id="IPR006086">
    <property type="entry name" value="XPG-I_dom"/>
</dbReference>
<dbReference type="OrthoDB" id="2148513at2759"/>
<organism evidence="2 3">
    <name type="scientific">Piloderma croceum (strain F 1598)</name>
    <dbReference type="NCBI Taxonomy" id="765440"/>
    <lineage>
        <taxon>Eukaryota</taxon>
        <taxon>Fungi</taxon>
        <taxon>Dikarya</taxon>
        <taxon>Basidiomycota</taxon>
        <taxon>Agaricomycotina</taxon>
        <taxon>Agaricomycetes</taxon>
        <taxon>Agaricomycetidae</taxon>
        <taxon>Atheliales</taxon>
        <taxon>Atheliaceae</taxon>
        <taxon>Piloderma</taxon>
    </lineage>
</organism>